<sequence>MSFGCNPIGLTTVFIAELIRAANEADRLTSFEIKGLLNRSIATIRDMREQRGSRWLAVGVGRSRSVEF</sequence>
<name>C3MAV4_SINFN</name>
<dbReference type="KEGG" id="rhi:NGR_c11620"/>
<accession>C3MAV4</accession>
<dbReference type="STRING" id="394.NGR_c11620"/>
<gene>
    <name evidence="1" type="ordered locus">NGR_c11620</name>
</gene>
<evidence type="ECO:0000313" key="2">
    <source>
        <dbReference type="Proteomes" id="UP000001054"/>
    </source>
</evidence>
<dbReference type="OrthoDB" id="8373752at2"/>
<evidence type="ECO:0000313" key="1">
    <source>
        <dbReference type="EMBL" id="ACP24947.1"/>
    </source>
</evidence>
<organism evidence="1 2">
    <name type="scientific">Sinorhizobium fredii (strain NBRC 101917 / NGR234)</name>
    <dbReference type="NCBI Taxonomy" id="394"/>
    <lineage>
        <taxon>Bacteria</taxon>
        <taxon>Pseudomonadati</taxon>
        <taxon>Pseudomonadota</taxon>
        <taxon>Alphaproteobacteria</taxon>
        <taxon>Hyphomicrobiales</taxon>
        <taxon>Rhizobiaceae</taxon>
        <taxon>Sinorhizobium/Ensifer group</taxon>
        <taxon>Sinorhizobium</taxon>
    </lineage>
</organism>
<dbReference type="EMBL" id="CP001389">
    <property type="protein sequence ID" value="ACP24947.1"/>
    <property type="molecule type" value="Genomic_DNA"/>
</dbReference>
<reference evidence="1 2" key="1">
    <citation type="journal article" date="2009" name="Appl. Environ. Microbiol.">
        <title>Rhizobium sp. strain NGR234 possesses a remarkable number of secretion systems.</title>
        <authorList>
            <person name="Schmeisser C."/>
            <person name="Liesegang H."/>
            <person name="Krysciak D."/>
            <person name="Bakkou N."/>
            <person name="Le Quere A."/>
            <person name="Wollherr A."/>
            <person name="Heinemeyer I."/>
            <person name="Morgenstern B."/>
            <person name="Pommerening-Roeser A."/>
            <person name="Flores M."/>
            <person name="Palacios R."/>
            <person name="Brenner S."/>
            <person name="Gottschalk G."/>
            <person name="Schmitz R.A."/>
            <person name="Broughton W.J."/>
            <person name="Perret X."/>
            <person name="Strittmatter A.W."/>
            <person name="Streit W.R."/>
        </authorList>
    </citation>
    <scope>NUCLEOTIDE SEQUENCE [LARGE SCALE GENOMIC DNA]</scope>
    <source>
        <strain evidence="2">NBRC 101917 / NGR234</strain>
    </source>
</reference>
<dbReference type="Proteomes" id="UP000001054">
    <property type="component" value="Chromosome"/>
</dbReference>
<dbReference type="HOGENOM" id="CLU_2791140_0_0_5"/>
<protein>
    <submittedName>
        <fullName evidence="1">Uncharacterized protein</fullName>
    </submittedName>
</protein>
<dbReference type="AlphaFoldDB" id="C3MAV4"/>
<keyword evidence="2" id="KW-1185">Reference proteome</keyword>
<proteinExistence type="predicted"/>